<gene>
    <name evidence="4" type="ORF">D0Z07_6393</name>
</gene>
<evidence type="ECO:0000256" key="2">
    <source>
        <dbReference type="ARBA" id="ARBA00023445"/>
    </source>
</evidence>
<keyword evidence="1" id="KW-0560">Oxidoreductase</keyword>
<dbReference type="InterPro" id="IPR036291">
    <property type="entry name" value="NAD(P)-bd_dom_sf"/>
</dbReference>
<comment type="caution">
    <text evidence="4">The sequence shown here is derived from an EMBL/GenBank/DDBJ whole genome shotgun (WGS) entry which is preliminary data.</text>
</comment>
<accession>A0A9P6VFE8</accession>
<dbReference type="PANTHER" id="PTHR10366:SF564">
    <property type="entry name" value="STEROL-4-ALPHA-CARBOXYLATE 3-DEHYDROGENASE, DECARBOXYLATING"/>
    <property type="match status" value="1"/>
</dbReference>
<keyword evidence="5" id="KW-1185">Reference proteome</keyword>
<comment type="similarity">
    <text evidence="2">Belongs to the NAD(P)-dependent epimerase/dehydratase family. Dihydroflavonol-4-reductase subfamily.</text>
</comment>
<sequence>MAPKSVLVTGANGHLGFRALVSALETGYKVRAVIRRQAAADQIKAAKSTQPYSNQIEIVFVQDLLREGAFDEAVVGMDYVLHIASPVSRPSEDYYADFIEPAVQGTLGLLRSVAKRSPSVKRVVITSSIAALNISLPSVSETDLAPVPDPHAFFANSFAGYAASKQIALSQTSRSLADNKATFDVIHILPAVILGKNELATSVTDFSSGTNRYAMNIALGIDAPAPMIGATVHVDDVGLLHVLALDEKVKVGETGVRNFIASAASVTWSEVSEIARVAFPGEVEKGVLKLGGKMDTKTVKLDTRATDREFNISWKGLEEQVKSVLGHYLEIKAKD</sequence>
<proteinExistence type="inferred from homology"/>
<evidence type="ECO:0000313" key="4">
    <source>
        <dbReference type="EMBL" id="KAG0646839.1"/>
    </source>
</evidence>
<dbReference type="AlphaFoldDB" id="A0A9P6VFE8"/>
<protein>
    <submittedName>
        <fullName evidence="4">Cercosporin toxin biosynthesis cluster 6</fullName>
    </submittedName>
</protein>
<dbReference type="Proteomes" id="UP000785200">
    <property type="component" value="Unassembled WGS sequence"/>
</dbReference>
<dbReference type="SUPFAM" id="SSF51735">
    <property type="entry name" value="NAD(P)-binding Rossmann-fold domains"/>
    <property type="match status" value="1"/>
</dbReference>
<dbReference type="PANTHER" id="PTHR10366">
    <property type="entry name" value="NAD DEPENDENT EPIMERASE/DEHYDRATASE"/>
    <property type="match status" value="1"/>
</dbReference>
<dbReference type="EMBL" id="VNKQ01000014">
    <property type="protein sequence ID" value="KAG0646839.1"/>
    <property type="molecule type" value="Genomic_DNA"/>
</dbReference>
<dbReference type="InterPro" id="IPR050425">
    <property type="entry name" value="NAD(P)_dehydrat-like"/>
</dbReference>
<evidence type="ECO:0000259" key="3">
    <source>
        <dbReference type="Pfam" id="PF01370"/>
    </source>
</evidence>
<name>A0A9P6VFE8_9HELO</name>
<dbReference type="Gene3D" id="3.40.50.720">
    <property type="entry name" value="NAD(P)-binding Rossmann-like Domain"/>
    <property type="match status" value="1"/>
</dbReference>
<dbReference type="GO" id="GO:0016616">
    <property type="term" value="F:oxidoreductase activity, acting on the CH-OH group of donors, NAD or NADP as acceptor"/>
    <property type="evidence" value="ECO:0007669"/>
    <property type="project" value="TreeGrafter"/>
</dbReference>
<reference evidence="4" key="1">
    <citation type="submission" date="2019-07" db="EMBL/GenBank/DDBJ databases">
        <title>Hyphodiscus hymeniophilus genome sequencing and assembly.</title>
        <authorList>
            <person name="Kramer G."/>
            <person name="Nodwell J."/>
        </authorList>
    </citation>
    <scope>NUCLEOTIDE SEQUENCE</scope>
    <source>
        <strain evidence="4">ATCC 34498</strain>
    </source>
</reference>
<evidence type="ECO:0000313" key="5">
    <source>
        <dbReference type="Proteomes" id="UP000785200"/>
    </source>
</evidence>
<dbReference type="OrthoDB" id="2735536at2759"/>
<feature type="domain" description="NAD-dependent epimerase/dehydratase" evidence="3">
    <location>
        <begin position="6"/>
        <end position="248"/>
    </location>
</feature>
<organism evidence="4 5">
    <name type="scientific">Hyphodiscus hymeniophilus</name>
    <dbReference type="NCBI Taxonomy" id="353542"/>
    <lineage>
        <taxon>Eukaryota</taxon>
        <taxon>Fungi</taxon>
        <taxon>Dikarya</taxon>
        <taxon>Ascomycota</taxon>
        <taxon>Pezizomycotina</taxon>
        <taxon>Leotiomycetes</taxon>
        <taxon>Helotiales</taxon>
        <taxon>Hyphodiscaceae</taxon>
        <taxon>Hyphodiscus</taxon>
    </lineage>
</organism>
<evidence type="ECO:0000256" key="1">
    <source>
        <dbReference type="ARBA" id="ARBA00023002"/>
    </source>
</evidence>
<dbReference type="Pfam" id="PF01370">
    <property type="entry name" value="Epimerase"/>
    <property type="match status" value="1"/>
</dbReference>
<dbReference type="InterPro" id="IPR001509">
    <property type="entry name" value="Epimerase_deHydtase"/>
</dbReference>